<dbReference type="HOGENOM" id="CLU_105370_0_0_5"/>
<dbReference type="PROSITE" id="PS52029">
    <property type="entry name" value="LD_TPASE"/>
    <property type="match status" value="1"/>
</dbReference>
<dbReference type="GO" id="GO:0008360">
    <property type="term" value="P:regulation of cell shape"/>
    <property type="evidence" value="ECO:0007669"/>
    <property type="project" value="UniProtKB-UniRule"/>
</dbReference>
<dbReference type="GO" id="GO:0009252">
    <property type="term" value="P:peptidoglycan biosynthetic process"/>
    <property type="evidence" value="ECO:0007669"/>
    <property type="project" value="UniProtKB-KW"/>
</dbReference>
<dbReference type="AlphaFoldDB" id="Q11CT1"/>
<reference evidence="3" key="1">
    <citation type="submission" date="2006-06" db="EMBL/GenBank/DDBJ databases">
        <title>Complete sequence of chromosome of Chelativorans sp. BNC1.</title>
        <authorList>
            <consortium name="US DOE Joint Genome Institute"/>
            <person name="Copeland A."/>
            <person name="Lucas S."/>
            <person name="Lapidus A."/>
            <person name="Barry K."/>
            <person name="Detter J.C."/>
            <person name="Glavina del Rio T."/>
            <person name="Hammon N."/>
            <person name="Israni S."/>
            <person name="Dalin E."/>
            <person name="Tice H."/>
            <person name="Pitluck S."/>
            <person name="Chertkov O."/>
            <person name="Brettin T."/>
            <person name="Bruce D."/>
            <person name="Han C."/>
            <person name="Tapia R."/>
            <person name="Gilna P."/>
            <person name="Schmutz J."/>
            <person name="Larimer F."/>
            <person name="Land M."/>
            <person name="Hauser L."/>
            <person name="Kyrpides N."/>
            <person name="Mikhailova N."/>
            <person name="Richardson P."/>
        </authorList>
    </citation>
    <scope>NUCLEOTIDE SEQUENCE</scope>
    <source>
        <strain evidence="3">BNC1</strain>
    </source>
</reference>
<proteinExistence type="predicted"/>
<dbReference type="CDD" id="cd16913">
    <property type="entry name" value="YkuD_like"/>
    <property type="match status" value="1"/>
</dbReference>
<organism evidence="3">
    <name type="scientific">Chelativorans sp. (strain BNC1)</name>
    <dbReference type="NCBI Taxonomy" id="266779"/>
    <lineage>
        <taxon>Bacteria</taxon>
        <taxon>Pseudomonadati</taxon>
        <taxon>Pseudomonadota</taxon>
        <taxon>Alphaproteobacteria</taxon>
        <taxon>Hyphomicrobiales</taxon>
        <taxon>Phyllobacteriaceae</taxon>
        <taxon>Chelativorans</taxon>
    </lineage>
</organism>
<dbReference type="GO" id="GO:0071555">
    <property type="term" value="P:cell wall organization"/>
    <property type="evidence" value="ECO:0007669"/>
    <property type="project" value="UniProtKB-UniRule"/>
</dbReference>
<dbReference type="PANTHER" id="PTHR38589">
    <property type="entry name" value="BLR0621 PROTEIN"/>
    <property type="match status" value="1"/>
</dbReference>
<keyword evidence="1" id="KW-0133">Cell shape</keyword>
<dbReference type="STRING" id="266779.Meso_3423"/>
<feature type="active site" description="Nucleophile" evidence="1">
    <location>
        <position position="179"/>
    </location>
</feature>
<accession>Q11CT1</accession>
<protein>
    <recommendedName>
        <fullName evidence="2">L,D-TPase catalytic domain-containing protein</fullName>
    </recommendedName>
</protein>
<dbReference type="PANTHER" id="PTHR38589:SF1">
    <property type="entry name" value="BLR0621 PROTEIN"/>
    <property type="match status" value="1"/>
</dbReference>
<sequence length="204" mass="23042">MKARCDSLFNKSIIRQKRRKGTCTSRKAAQTSILAVRPHPRNRTRGLLSIDAFVFPCALGRSGISVFKREGDGATPGFVMHPLGIYFRRDRRRGGIGPARLPVLSIRSDLGWCDAPGDANYNRPVRLPFPKSHERMEREDALYDICVVLDWNIKSRQRGAGSAIFLHIAHPEMKPTEGCIAIAPQTMRRILPRLSRKTRIRVLS</sequence>
<dbReference type="EMBL" id="CP000390">
    <property type="protein sequence ID" value="ABG64794.1"/>
    <property type="molecule type" value="Genomic_DNA"/>
</dbReference>
<evidence type="ECO:0000313" key="3">
    <source>
        <dbReference type="EMBL" id="ABG64794.1"/>
    </source>
</evidence>
<gene>
    <name evidence="3" type="ordered locus">Meso_3423</name>
</gene>
<keyword evidence="1" id="KW-0961">Cell wall biogenesis/degradation</keyword>
<keyword evidence="1" id="KW-0573">Peptidoglycan synthesis</keyword>
<feature type="domain" description="L,D-TPase catalytic" evidence="2">
    <location>
        <begin position="34"/>
        <end position="203"/>
    </location>
</feature>
<dbReference type="GO" id="GO:0016740">
    <property type="term" value="F:transferase activity"/>
    <property type="evidence" value="ECO:0007669"/>
    <property type="project" value="InterPro"/>
</dbReference>
<dbReference type="InterPro" id="IPR005490">
    <property type="entry name" value="LD_TPept_cat_dom"/>
</dbReference>
<dbReference type="eggNOG" id="COG3786">
    <property type="taxonomic scope" value="Bacteria"/>
</dbReference>
<evidence type="ECO:0000256" key="1">
    <source>
        <dbReference type="PROSITE-ProRule" id="PRU01373"/>
    </source>
</evidence>
<name>Q11CT1_CHESB</name>
<dbReference type="Pfam" id="PF03734">
    <property type="entry name" value="YkuD"/>
    <property type="match status" value="1"/>
</dbReference>
<feature type="active site" description="Proton donor/acceptor" evidence="1">
    <location>
        <position position="167"/>
    </location>
</feature>
<dbReference type="KEGG" id="mes:Meso_3423"/>
<evidence type="ECO:0000259" key="2">
    <source>
        <dbReference type="PROSITE" id="PS52029"/>
    </source>
</evidence>
<comment type="pathway">
    <text evidence="1">Cell wall biogenesis; peptidoglycan biosynthesis.</text>
</comment>